<dbReference type="OrthoDB" id="1937894at2759"/>
<dbReference type="SMART" id="SM00327">
    <property type="entry name" value="VWA"/>
    <property type="match status" value="1"/>
</dbReference>
<dbReference type="SUPFAM" id="SSF53300">
    <property type="entry name" value="vWA-like"/>
    <property type="match status" value="1"/>
</dbReference>
<feature type="compositionally biased region" description="Basic and acidic residues" evidence="1">
    <location>
        <begin position="370"/>
        <end position="386"/>
    </location>
</feature>
<gene>
    <name evidence="3" type="ORF">NCGR_LOCUS28511</name>
    <name evidence="4" type="ORF">NCGR_LOCUS66013</name>
    <name evidence="5" type="ORF">NCGR_LOCUS66015</name>
</gene>
<sequence length="413" mass="44579">MHRVLPLPMHGRRPQLQPEEPQVFDDDKQVGPPSGDQRQATASSRSGGTLAVKSGLVHTSRDNFAVLVHVQARGMTDGEAASGDAPLDLVTVLDVSGSMTGAKLALLKQAVGFVIDNLRPQDRLSVVSISSGGRRVTRLLRMSGTGKATTKRGSNIAEGLRTAAKVLVDRRRRNTMSSVILLSDGRPGHQHRTTPRWLRGTAPNYEAVLHVHWQAPEIGRRRLTRVDSATTTTRPPCMHVIAEATAGRRSSRTRSRSASAACSPSWCRTRASPSLAGIPEFASARSSPGVTDSPADEHGRSASVRVGELYADEERRFLLFLSVPAVKVTDGETALTKVSCSYRDTDGGAHVDVTAEDTVVARPEPEHVVDAERSTEVERERVRVEATEDNAAARAAAERGAHQEAVEILESRQ</sequence>
<dbReference type="EMBL" id="CAJGYO010000342">
    <property type="protein sequence ID" value="CAD6341917.1"/>
    <property type="molecule type" value="Genomic_DNA"/>
</dbReference>
<proteinExistence type="predicted"/>
<evidence type="ECO:0000313" key="3">
    <source>
        <dbReference type="EMBL" id="CAD6243282.1"/>
    </source>
</evidence>
<accession>A0A811PLW2</accession>
<comment type="caution">
    <text evidence="3">The sequence shown here is derived from an EMBL/GenBank/DDBJ whole genome shotgun (WGS) entry which is preliminary data.</text>
</comment>
<feature type="region of interest" description="Disordered" evidence="1">
    <location>
        <begin position="1"/>
        <end position="49"/>
    </location>
</feature>
<evidence type="ECO:0000313" key="5">
    <source>
        <dbReference type="EMBL" id="CAD6341917.1"/>
    </source>
</evidence>
<feature type="compositionally biased region" description="Polar residues" evidence="1">
    <location>
        <begin position="36"/>
        <end position="47"/>
    </location>
</feature>
<keyword evidence="6" id="KW-1185">Reference proteome</keyword>
<evidence type="ECO:0000256" key="1">
    <source>
        <dbReference type="SAM" id="MobiDB-lite"/>
    </source>
</evidence>
<evidence type="ECO:0000259" key="2">
    <source>
        <dbReference type="PROSITE" id="PS50234"/>
    </source>
</evidence>
<dbReference type="InterPro" id="IPR051266">
    <property type="entry name" value="CLCR"/>
</dbReference>
<evidence type="ECO:0000313" key="4">
    <source>
        <dbReference type="EMBL" id="CAD6341915.1"/>
    </source>
</evidence>
<dbReference type="Gene3D" id="3.40.50.410">
    <property type="entry name" value="von Willebrand factor, type A domain"/>
    <property type="match status" value="1"/>
</dbReference>
<dbReference type="InterPro" id="IPR036465">
    <property type="entry name" value="vWFA_dom_sf"/>
</dbReference>
<dbReference type="EMBL" id="CAJGYO010000007">
    <property type="protein sequence ID" value="CAD6243282.1"/>
    <property type="molecule type" value="Genomic_DNA"/>
</dbReference>
<dbReference type="AlphaFoldDB" id="A0A811PLW2"/>
<dbReference type="Proteomes" id="UP000604825">
    <property type="component" value="Unassembled WGS sequence"/>
</dbReference>
<dbReference type="PANTHER" id="PTHR10579:SF150">
    <property type="entry name" value="RING-TYPE DOMAIN-CONTAINING PROTEIN"/>
    <property type="match status" value="1"/>
</dbReference>
<organism evidence="3 6">
    <name type="scientific">Miscanthus lutarioriparius</name>
    <dbReference type="NCBI Taxonomy" id="422564"/>
    <lineage>
        <taxon>Eukaryota</taxon>
        <taxon>Viridiplantae</taxon>
        <taxon>Streptophyta</taxon>
        <taxon>Embryophyta</taxon>
        <taxon>Tracheophyta</taxon>
        <taxon>Spermatophyta</taxon>
        <taxon>Magnoliopsida</taxon>
        <taxon>Liliopsida</taxon>
        <taxon>Poales</taxon>
        <taxon>Poaceae</taxon>
        <taxon>PACMAD clade</taxon>
        <taxon>Panicoideae</taxon>
        <taxon>Andropogonodae</taxon>
        <taxon>Andropogoneae</taxon>
        <taxon>Saccharinae</taxon>
        <taxon>Miscanthus</taxon>
    </lineage>
</organism>
<reference evidence="3" key="1">
    <citation type="submission" date="2020-10" db="EMBL/GenBank/DDBJ databases">
        <authorList>
            <person name="Han B."/>
            <person name="Lu T."/>
            <person name="Zhao Q."/>
            <person name="Huang X."/>
            <person name="Zhao Y."/>
        </authorList>
    </citation>
    <scope>NUCLEOTIDE SEQUENCE</scope>
</reference>
<dbReference type="Pfam" id="PF13519">
    <property type="entry name" value="VWA_2"/>
    <property type="match status" value="1"/>
</dbReference>
<feature type="domain" description="VWFA" evidence="2">
    <location>
        <begin position="88"/>
        <end position="187"/>
    </location>
</feature>
<dbReference type="EMBL" id="CAJGYO010000342">
    <property type="protein sequence ID" value="CAD6341915.1"/>
    <property type="molecule type" value="Genomic_DNA"/>
</dbReference>
<feature type="region of interest" description="Disordered" evidence="1">
    <location>
        <begin position="370"/>
        <end position="389"/>
    </location>
</feature>
<dbReference type="InterPro" id="IPR002035">
    <property type="entry name" value="VWF_A"/>
</dbReference>
<dbReference type="PROSITE" id="PS50234">
    <property type="entry name" value="VWFA"/>
    <property type="match status" value="1"/>
</dbReference>
<dbReference type="PANTHER" id="PTHR10579">
    <property type="entry name" value="CALCIUM-ACTIVATED CHLORIDE CHANNEL REGULATOR"/>
    <property type="match status" value="1"/>
</dbReference>
<name>A0A811PLW2_9POAL</name>
<evidence type="ECO:0000313" key="6">
    <source>
        <dbReference type="Proteomes" id="UP000604825"/>
    </source>
</evidence>
<protein>
    <recommendedName>
        <fullName evidence="2">VWFA domain-containing protein</fullName>
    </recommendedName>
</protein>